<organism evidence="1 2">
    <name type="scientific">Fusarium oxysporum (strain Fo5176)</name>
    <name type="common">Fusarium vascular wilt</name>
    <dbReference type="NCBI Taxonomy" id="660025"/>
    <lineage>
        <taxon>Eukaryota</taxon>
        <taxon>Fungi</taxon>
        <taxon>Dikarya</taxon>
        <taxon>Ascomycota</taxon>
        <taxon>Pezizomycotina</taxon>
        <taxon>Sordariomycetes</taxon>
        <taxon>Hypocreomycetidae</taxon>
        <taxon>Hypocreales</taxon>
        <taxon>Nectriaceae</taxon>
        <taxon>Fusarium</taxon>
        <taxon>Fusarium oxysporum species complex</taxon>
    </lineage>
</organism>
<evidence type="ECO:0000313" key="2">
    <source>
        <dbReference type="Proteomes" id="UP000002489"/>
    </source>
</evidence>
<dbReference type="EnsemblFungi" id="FOXG_03395T0">
    <property type="protein sequence ID" value="FOXG_03395P0"/>
    <property type="gene ID" value="FOXG_03395"/>
</dbReference>
<dbReference type="AlphaFoldDB" id="A0A0D2XHJ7"/>
<proteinExistence type="predicted"/>
<accession>A0A0D2XHJ7</accession>
<dbReference type="Proteomes" id="UP000002489">
    <property type="component" value="Unassembled WGS sequence"/>
</dbReference>
<reference evidence="1" key="2">
    <citation type="submission" date="2025-08" db="UniProtKB">
        <authorList>
            <consortium name="EnsemblFungi"/>
        </authorList>
    </citation>
    <scope>IDENTIFICATION</scope>
    <source>
        <strain evidence="1">4287 / CBS 123668 / FGSC 9935 / NRRL 34936</strain>
    </source>
</reference>
<evidence type="ECO:0000313" key="1">
    <source>
        <dbReference type="EnsemblFungi" id="FOXG_03395P0"/>
    </source>
</evidence>
<sequence>MATQERVEDLWETIRTRTAMSL</sequence>
<name>A0A0D2XHJ7_FUSOF</name>
<protein>
    <submittedName>
        <fullName evidence="1">Uncharacterized protein</fullName>
    </submittedName>
</protein>
<reference evidence="2" key="1">
    <citation type="journal article" date="2012" name="Mol. Plant Microbe Interact.">
        <title>A highly conserved effector in Fusarium oxysporum is required for full virulence on Arabidopsis.</title>
        <authorList>
            <person name="Thatcher L.F."/>
            <person name="Gardiner D.M."/>
            <person name="Kazan K."/>
            <person name="Manners J."/>
        </authorList>
    </citation>
    <scope>NUCLEOTIDE SEQUENCE [LARGE SCALE GENOMIC DNA]</scope>
    <source>
        <strain evidence="2">Fo5176</strain>
    </source>
</reference>